<evidence type="ECO:0000256" key="8">
    <source>
        <dbReference type="ARBA" id="ARBA00023136"/>
    </source>
</evidence>
<reference evidence="11" key="1">
    <citation type="submission" date="2020-11" db="EMBL/GenBank/DDBJ databases">
        <authorList>
            <consortium name="DOE Joint Genome Institute"/>
            <person name="Ahrendt S."/>
            <person name="Riley R."/>
            <person name="Andreopoulos W."/>
            <person name="Labutti K."/>
            <person name="Pangilinan J."/>
            <person name="Ruiz-Duenas F.J."/>
            <person name="Barrasa J.M."/>
            <person name="Sanchez-Garcia M."/>
            <person name="Camarero S."/>
            <person name="Miyauchi S."/>
            <person name="Serrano A."/>
            <person name="Linde D."/>
            <person name="Babiker R."/>
            <person name="Drula E."/>
            <person name="Ayuso-Fernandez I."/>
            <person name="Pacheco R."/>
            <person name="Padilla G."/>
            <person name="Ferreira P."/>
            <person name="Barriuso J."/>
            <person name="Kellner H."/>
            <person name="Castanera R."/>
            <person name="Alfaro M."/>
            <person name="Ramirez L."/>
            <person name="Pisabarro A.G."/>
            <person name="Kuo A."/>
            <person name="Tritt A."/>
            <person name="Lipzen A."/>
            <person name="He G."/>
            <person name="Yan M."/>
            <person name="Ng V."/>
            <person name="Cullen D."/>
            <person name="Martin F."/>
            <person name="Rosso M.-N."/>
            <person name="Henrissat B."/>
            <person name="Hibbett D."/>
            <person name="Martinez A.T."/>
            <person name="Grigoriev I.V."/>
        </authorList>
    </citation>
    <scope>NUCLEOTIDE SEQUENCE</scope>
    <source>
        <strain evidence="11">AH 40177</strain>
    </source>
</reference>
<evidence type="ECO:0000256" key="10">
    <source>
        <dbReference type="RuleBase" id="RU366056"/>
    </source>
</evidence>
<keyword evidence="4 10" id="KW-0337">GPI-anchor biosynthesis</keyword>
<comment type="caution">
    <text evidence="11">The sequence shown here is derived from an EMBL/GenBank/DDBJ whole genome shotgun (WGS) entry which is preliminary data.</text>
</comment>
<comment type="function">
    <text evidence="10">Required for proper folding and/or the stability of a subset of proteins in the endoplasmic reticulum. Component of glycosylphosphatidylinositol-mannosyltransferase 1 which transfers the first of the 4 mannoses in the GPI-anchor precursors during GPI-anchor biosynthesis. Probably acts by stabilizing the mannosyltransferase GPI14.</text>
</comment>
<proteinExistence type="inferred from homology"/>
<dbReference type="SMART" id="SM00780">
    <property type="entry name" value="PIG-X"/>
    <property type="match status" value="1"/>
</dbReference>
<dbReference type="Proteomes" id="UP000772434">
    <property type="component" value="Unassembled WGS sequence"/>
</dbReference>
<evidence type="ECO:0000256" key="9">
    <source>
        <dbReference type="ARBA" id="ARBA00023180"/>
    </source>
</evidence>
<evidence type="ECO:0000256" key="1">
    <source>
        <dbReference type="ARBA" id="ARBA00004389"/>
    </source>
</evidence>
<comment type="pathway">
    <text evidence="2 10">Glycolipid biosynthesis; glycosylphosphatidylinositol-anchor biosynthesis.</text>
</comment>
<evidence type="ECO:0000313" key="11">
    <source>
        <dbReference type="EMBL" id="KAF9074464.1"/>
    </source>
</evidence>
<accession>A0A9P5UCT0</accession>
<name>A0A9P5UCT0_9AGAR</name>
<evidence type="ECO:0000256" key="7">
    <source>
        <dbReference type="ARBA" id="ARBA00022989"/>
    </source>
</evidence>
<dbReference type="AlphaFoldDB" id="A0A9P5UCT0"/>
<dbReference type="Pfam" id="PF08320">
    <property type="entry name" value="PIG-X"/>
    <property type="match status" value="1"/>
</dbReference>
<dbReference type="EMBL" id="JADNRY010000013">
    <property type="protein sequence ID" value="KAF9074464.1"/>
    <property type="molecule type" value="Genomic_DNA"/>
</dbReference>
<gene>
    <name evidence="11" type="ORF">BDP27DRAFT_1359556</name>
</gene>
<keyword evidence="9" id="KW-0325">Glycoprotein</keyword>
<evidence type="ECO:0000256" key="6">
    <source>
        <dbReference type="ARBA" id="ARBA00022824"/>
    </source>
</evidence>
<keyword evidence="7 10" id="KW-1133">Transmembrane helix</keyword>
<dbReference type="InterPro" id="IPR040039">
    <property type="entry name" value="PIGX"/>
</dbReference>
<evidence type="ECO:0000256" key="4">
    <source>
        <dbReference type="ARBA" id="ARBA00022502"/>
    </source>
</evidence>
<comment type="subcellular location">
    <subcellularLocation>
        <location evidence="1 10">Endoplasmic reticulum membrane</location>
        <topology evidence="1 10">Single-pass membrane protein</topology>
    </subcellularLocation>
</comment>
<dbReference type="InterPro" id="IPR013233">
    <property type="entry name" value="PIG-X/PBN1"/>
</dbReference>
<organism evidence="11 12">
    <name type="scientific">Rhodocollybia butyracea</name>
    <dbReference type="NCBI Taxonomy" id="206335"/>
    <lineage>
        <taxon>Eukaryota</taxon>
        <taxon>Fungi</taxon>
        <taxon>Dikarya</taxon>
        <taxon>Basidiomycota</taxon>
        <taxon>Agaricomycotina</taxon>
        <taxon>Agaricomycetes</taxon>
        <taxon>Agaricomycetidae</taxon>
        <taxon>Agaricales</taxon>
        <taxon>Marasmiineae</taxon>
        <taxon>Omphalotaceae</taxon>
        <taxon>Rhodocollybia</taxon>
    </lineage>
</organism>
<keyword evidence="12" id="KW-1185">Reference proteome</keyword>
<comment type="similarity">
    <text evidence="3 10">Belongs to the PIGX family.</text>
</comment>
<evidence type="ECO:0000256" key="3">
    <source>
        <dbReference type="ARBA" id="ARBA00010345"/>
    </source>
</evidence>
<dbReference type="PANTHER" id="PTHR28650:SF1">
    <property type="entry name" value="PHOSPHATIDYLINOSITOL-GLYCAN BIOSYNTHESIS CLASS X PROTEIN"/>
    <property type="match status" value="1"/>
</dbReference>
<keyword evidence="6 10" id="KW-0256">Endoplasmic reticulum</keyword>
<dbReference type="GO" id="GO:0005789">
    <property type="term" value="C:endoplasmic reticulum membrane"/>
    <property type="evidence" value="ECO:0007669"/>
    <property type="project" value="UniProtKB-SubCell"/>
</dbReference>
<evidence type="ECO:0000313" key="12">
    <source>
        <dbReference type="Proteomes" id="UP000772434"/>
    </source>
</evidence>
<evidence type="ECO:0000256" key="2">
    <source>
        <dbReference type="ARBA" id="ARBA00004687"/>
    </source>
</evidence>
<dbReference type="OrthoDB" id="5546453at2759"/>
<keyword evidence="5 10" id="KW-0812">Transmembrane</keyword>
<feature type="transmembrane region" description="Helical" evidence="10">
    <location>
        <begin position="196"/>
        <end position="216"/>
    </location>
</feature>
<keyword evidence="8 10" id="KW-0472">Membrane</keyword>
<evidence type="ECO:0000256" key="5">
    <source>
        <dbReference type="ARBA" id="ARBA00022692"/>
    </source>
</evidence>
<sequence length="226" mass="25456">MTVHISSSIEPQYGFHRIITTSVASQNPDWLSLYENSQCSLHLYYKFPVLVFVDSYELANYQSSYSFQHHGDANLELPAVAMGPNGTSLLLTLDSVKPQLEVQVPLHLRYGKISHSDTKTHRTAEMAWPDVFLACSSSVSKPFLALYESLPEEFASNFKGHSLYVPLPRFDASTSHFAVVTAPVGQYADVAVVQSGTAFTILTMFLYLAYVSYRTYRRLEKPLKRE</sequence>
<dbReference type="PANTHER" id="PTHR28650">
    <property type="entry name" value="PHOSPHATIDYLINOSITOL-GLYCAN BIOSYNTHESIS CLASS X PROTEIN"/>
    <property type="match status" value="1"/>
</dbReference>
<protein>
    <recommendedName>
        <fullName evidence="10">Protein PBN1</fullName>
    </recommendedName>
</protein>
<dbReference type="GO" id="GO:0006506">
    <property type="term" value="P:GPI anchor biosynthetic process"/>
    <property type="evidence" value="ECO:0007669"/>
    <property type="project" value="UniProtKB-KW"/>
</dbReference>